<dbReference type="Gene3D" id="2.60.40.10">
    <property type="entry name" value="Immunoglobulins"/>
    <property type="match status" value="1"/>
</dbReference>
<dbReference type="CDD" id="cd04980">
    <property type="entry name" value="IgV_L_kappa"/>
    <property type="match status" value="1"/>
</dbReference>
<dbReference type="GeneTree" id="ENSGT00940000153924"/>
<keyword evidence="1" id="KW-0391">Immunity</keyword>
<dbReference type="eggNOG" id="ENOG502S3KF">
    <property type="taxonomic scope" value="Eukaryota"/>
</dbReference>
<dbReference type="SMART" id="SM00406">
    <property type="entry name" value="IGv"/>
    <property type="match status" value="1"/>
</dbReference>
<dbReference type="InterPro" id="IPR007110">
    <property type="entry name" value="Ig-like_dom"/>
</dbReference>
<proteinExistence type="predicted"/>
<keyword evidence="2" id="KW-1064">Adaptive immunity</keyword>
<dbReference type="SMART" id="SM00409">
    <property type="entry name" value="IG"/>
    <property type="match status" value="1"/>
</dbReference>
<dbReference type="GO" id="GO:0019814">
    <property type="term" value="C:immunoglobulin complex"/>
    <property type="evidence" value="ECO:0007669"/>
    <property type="project" value="UniProtKB-KW"/>
</dbReference>
<dbReference type="EMBL" id="AAQR03151593">
    <property type="status" value="NOT_ANNOTATED_CDS"/>
    <property type="molecule type" value="Genomic_DNA"/>
</dbReference>
<accession>H0XU06</accession>
<dbReference type="InterPro" id="IPR050150">
    <property type="entry name" value="IgV_Light_Chain"/>
</dbReference>
<evidence type="ECO:0000256" key="3">
    <source>
        <dbReference type="ARBA" id="ARBA00023319"/>
    </source>
</evidence>
<dbReference type="SUPFAM" id="SSF48726">
    <property type="entry name" value="Immunoglobulin"/>
    <property type="match status" value="1"/>
</dbReference>
<evidence type="ECO:0000256" key="4">
    <source>
        <dbReference type="ARBA" id="ARBA00043265"/>
    </source>
</evidence>
<dbReference type="InterPro" id="IPR013106">
    <property type="entry name" value="Ig_V-set"/>
</dbReference>
<dbReference type="Ensembl" id="ENSOGAT00000033054.1">
    <property type="protein sequence ID" value="ENSOGAP00000019598.1"/>
    <property type="gene ID" value="ENSOGAG00000032186.1"/>
</dbReference>
<dbReference type="GO" id="GO:0005886">
    <property type="term" value="C:plasma membrane"/>
    <property type="evidence" value="ECO:0007669"/>
    <property type="project" value="UniProtKB-ARBA"/>
</dbReference>
<dbReference type="GO" id="GO:0005576">
    <property type="term" value="C:extracellular region"/>
    <property type="evidence" value="ECO:0007669"/>
    <property type="project" value="UniProtKB-ARBA"/>
</dbReference>
<dbReference type="AlphaFoldDB" id="H0XU06"/>
<reference evidence="6" key="2">
    <citation type="submission" date="2025-08" db="UniProtKB">
        <authorList>
            <consortium name="Ensembl"/>
        </authorList>
    </citation>
    <scope>IDENTIFICATION</scope>
</reference>
<dbReference type="InterPro" id="IPR036179">
    <property type="entry name" value="Ig-like_dom_sf"/>
</dbReference>
<dbReference type="InterPro" id="IPR003599">
    <property type="entry name" value="Ig_sub"/>
</dbReference>
<evidence type="ECO:0000313" key="6">
    <source>
        <dbReference type="Ensembl" id="ENSOGAP00000019598.1"/>
    </source>
</evidence>
<dbReference type="GO" id="GO:0002250">
    <property type="term" value="P:adaptive immune response"/>
    <property type="evidence" value="ECO:0007669"/>
    <property type="project" value="UniProtKB-KW"/>
</dbReference>
<feature type="domain" description="Ig-like" evidence="5">
    <location>
        <begin position="2"/>
        <end position="89"/>
    </location>
</feature>
<dbReference type="OMA" id="TVTIACK"/>
<dbReference type="PROSITE" id="PS50835">
    <property type="entry name" value="IG_LIKE"/>
    <property type="match status" value="1"/>
</dbReference>
<dbReference type="PANTHER" id="PTHR23267">
    <property type="entry name" value="IMMUNOGLOBULIN LIGHT CHAIN"/>
    <property type="match status" value="1"/>
</dbReference>
<evidence type="ECO:0000313" key="7">
    <source>
        <dbReference type="Proteomes" id="UP000005225"/>
    </source>
</evidence>
<dbReference type="HOGENOM" id="CLU_077975_4_1_1"/>
<protein>
    <recommendedName>
        <fullName evidence="5">Ig-like domain-containing protein</fullName>
    </recommendedName>
</protein>
<reference evidence="6" key="3">
    <citation type="submission" date="2025-09" db="UniProtKB">
        <authorList>
            <consortium name="Ensembl"/>
        </authorList>
    </citation>
    <scope>IDENTIFICATION</scope>
</reference>
<keyword evidence="3" id="KW-0393">Immunoglobulin domain</keyword>
<evidence type="ECO:0000256" key="2">
    <source>
        <dbReference type="ARBA" id="ARBA00023130"/>
    </source>
</evidence>
<dbReference type="Pfam" id="PF07686">
    <property type="entry name" value="V-set"/>
    <property type="match status" value="1"/>
</dbReference>
<reference evidence="7" key="1">
    <citation type="submission" date="2011-03" db="EMBL/GenBank/DDBJ databases">
        <title>Version 3 of the genome sequence of Otolemur garnettii (Bushbaby).</title>
        <authorList>
            <consortium name="The Broad Institute Genome Sequencing Platform"/>
            <person name="Di Palma F."/>
            <person name="Johnson J."/>
            <person name="Lander E.S."/>
            <person name="Lindblad-Toh K."/>
            <person name="Jaffe D.B."/>
            <person name="Gnerre S."/>
            <person name="MacCallum I."/>
            <person name="Przybylski D."/>
            <person name="Ribeiro F.J."/>
            <person name="Burton J.N."/>
            <person name="Walker B.J."/>
            <person name="Sharpe T."/>
            <person name="Hall G."/>
        </authorList>
    </citation>
    <scope>NUCLEOTIDE SEQUENCE [LARGE SCALE GENOMIC DNA]</scope>
</reference>
<dbReference type="InParanoid" id="H0XU06"/>
<sequence length="108" mass="11814">AIQMTQTPPSLSASLGDTVTINCQASQSISNWLAWYQQKPGDSPKLLIYKASNLETGIPSRFRGSGSGTDYSLTISGLQAEDVADYYCQQYNSYPPTVLQIAKIEIFN</sequence>
<dbReference type="Proteomes" id="UP000005225">
    <property type="component" value="Unassembled WGS sequence"/>
</dbReference>
<organism evidence="6 7">
    <name type="scientific">Otolemur garnettii</name>
    <name type="common">Small-eared galago</name>
    <name type="synonym">Garnett's greater bushbaby</name>
    <dbReference type="NCBI Taxonomy" id="30611"/>
    <lineage>
        <taxon>Eukaryota</taxon>
        <taxon>Metazoa</taxon>
        <taxon>Chordata</taxon>
        <taxon>Craniata</taxon>
        <taxon>Vertebrata</taxon>
        <taxon>Euteleostomi</taxon>
        <taxon>Mammalia</taxon>
        <taxon>Eutheria</taxon>
        <taxon>Euarchontoglires</taxon>
        <taxon>Primates</taxon>
        <taxon>Strepsirrhini</taxon>
        <taxon>Lorisiformes</taxon>
        <taxon>Galagidae</taxon>
        <taxon>Otolemur</taxon>
    </lineage>
</organism>
<evidence type="ECO:0000259" key="5">
    <source>
        <dbReference type="PROSITE" id="PS50835"/>
    </source>
</evidence>
<keyword evidence="7" id="KW-1185">Reference proteome</keyword>
<evidence type="ECO:0000256" key="1">
    <source>
        <dbReference type="ARBA" id="ARBA00022859"/>
    </source>
</evidence>
<dbReference type="FunFam" id="2.60.40.10:FF:000212">
    <property type="entry name" value="Immunoglobulin kappa chain variable 12-38"/>
    <property type="match status" value="1"/>
</dbReference>
<dbReference type="STRING" id="30611.ENSOGAP00000019598"/>
<keyword evidence="4" id="KW-1280">Immunoglobulin</keyword>
<name>H0XU06_OTOGA</name>
<dbReference type="InterPro" id="IPR013783">
    <property type="entry name" value="Ig-like_fold"/>
</dbReference>